<evidence type="ECO:0000256" key="9">
    <source>
        <dbReference type="ARBA" id="ARBA00022912"/>
    </source>
</evidence>
<comment type="similarity">
    <text evidence="3 15">Belongs to the MPI phosphatase family.</text>
</comment>
<dbReference type="SMART" id="SM00450">
    <property type="entry name" value="RHOD"/>
    <property type="match status" value="1"/>
</dbReference>
<dbReference type="PRINTS" id="PR00716">
    <property type="entry name" value="MPIPHPHTASE"/>
</dbReference>
<evidence type="ECO:0000256" key="5">
    <source>
        <dbReference type="ARBA" id="ARBA00022553"/>
    </source>
</evidence>
<feature type="compositionally biased region" description="Basic and acidic residues" evidence="16">
    <location>
        <begin position="20"/>
        <end position="29"/>
    </location>
</feature>
<keyword evidence="7 15" id="KW-0498">Mitosis</keyword>
<dbReference type="PANTHER" id="PTHR10828">
    <property type="entry name" value="M-PHASE INDUCER PHOSPHATASE DUAL SPECIFICITY PHOSPHATASE CDC25"/>
    <property type="match status" value="1"/>
</dbReference>
<evidence type="ECO:0000256" key="15">
    <source>
        <dbReference type="RuleBase" id="RU368028"/>
    </source>
</evidence>
<feature type="non-terminal residue" evidence="18">
    <location>
        <position position="250"/>
    </location>
</feature>
<comment type="subunit">
    <text evidence="14">Interacts with MAPK14 and 14-3-3 proteins.</text>
</comment>
<feature type="non-terminal residue" evidence="18">
    <location>
        <position position="1"/>
    </location>
</feature>
<dbReference type="GO" id="GO:0051301">
    <property type="term" value="P:cell division"/>
    <property type="evidence" value="ECO:0007669"/>
    <property type="project" value="UniProtKB-UniRule"/>
</dbReference>
<dbReference type="GO" id="GO:0004725">
    <property type="term" value="F:protein tyrosine phosphatase activity"/>
    <property type="evidence" value="ECO:0007669"/>
    <property type="project" value="UniProtKB-UniRule"/>
</dbReference>
<evidence type="ECO:0000256" key="13">
    <source>
        <dbReference type="ARBA" id="ARBA00056746"/>
    </source>
</evidence>
<dbReference type="GO" id="GO:0110032">
    <property type="term" value="P:positive regulation of G2/MI transition of meiotic cell cycle"/>
    <property type="evidence" value="ECO:0007669"/>
    <property type="project" value="TreeGrafter"/>
</dbReference>
<comment type="caution">
    <text evidence="18">The sequence shown here is derived from an EMBL/GenBank/DDBJ whole genome shotgun (WGS) entry which is preliminary data.</text>
</comment>
<keyword evidence="6 15" id="KW-0132">Cell division</keyword>
<keyword evidence="19" id="KW-1185">Reference proteome</keyword>
<evidence type="ECO:0000313" key="18">
    <source>
        <dbReference type="EMBL" id="NXX20854.1"/>
    </source>
</evidence>
<dbReference type="GO" id="GO:0000086">
    <property type="term" value="P:G2/M transition of mitotic cell cycle"/>
    <property type="evidence" value="ECO:0007669"/>
    <property type="project" value="TreeGrafter"/>
</dbReference>
<evidence type="ECO:0000256" key="7">
    <source>
        <dbReference type="ARBA" id="ARBA00022776"/>
    </source>
</evidence>
<sequence>CQQLFRSPSMPNSVIRPILKRIDPPHHGDTPIQSKRRRSLARTPDEVVAVAEPVGDRDTAQGGGVLAEMEKLLADDNQELIGDYSKTYLLQTVEGKHQDLKYLSPKTMVAVLSGQFSNLINSCMIVDCRYPYEYEGGHIKGAINLPLAQDAEEFLLKKPIVPLNASKRVILVFHCEFSSERGPRMCQFIKEKDRACNEYPHLHYPELYVLKGGYREFFPQYQTYCEPQDYRPMHHEDFKEDLRQFRQKSC</sequence>
<evidence type="ECO:0000256" key="8">
    <source>
        <dbReference type="ARBA" id="ARBA00022801"/>
    </source>
</evidence>
<evidence type="ECO:0000256" key="4">
    <source>
        <dbReference type="ARBA" id="ARBA00022490"/>
    </source>
</evidence>
<dbReference type="OrthoDB" id="26523at2759"/>
<accession>A0A7L4H6H9</accession>
<comment type="function">
    <text evidence="13">Tyrosine protein phosphatase which functions as a dosage-dependent inducer of mitotic progression. Directly dephosphorylates CDK1 and stimulates its kinase activity. Required for G2/M phases of the cell cycle progression and abscission during cytokinesis in a ECT2-dependent manner. The three isoforms seem to have a different level of activity.</text>
</comment>
<evidence type="ECO:0000259" key="17">
    <source>
        <dbReference type="PROSITE" id="PS50206"/>
    </source>
</evidence>
<dbReference type="InterPro" id="IPR036873">
    <property type="entry name" value="Rhodanese-like_dom_sf"/>
</dbReference>
<feature type="region of interest" description="Disordered" evidence="16">
    <location>
        <begin position="20"/>
        <end position="44"/>
    </location>
</feature>
<dbReference type="Gene3D" id="3.40.250.10">
    <property type="entry name" value="Rhodanese-like domain"/>
    <property type="match status" value="1"/>
</dbReference>
<evidence type="ECO:0000256" key="12">
    <source>
        <dbReference type="ARBA" id="ARBA00051341"/>
    </source>
</evidence>
<keyword evidence="9 15" id="KW-0904">Protein phosphatase</keyword>
<evidence type="ECO:0000256" key="11">
    <source>
        <dbReference type="ARBA" id="ARBA00023306"/>
    </source>
</evidence>
<dbReference type="CDD" id="cd01530">
    <property type="entry name" value="Cdc25"/>
    <property type="match status" value="1"/>
</dbReference>
<proteinExistence type="inferred from homology"/>
<dbReference type="GO" id="GO:0005813">
    <property type="term" value="C:centrosome"/>
    <property type="evidence" value="ECO:0007669"/>
    <property type="project" value="UniProtKB-SubCell"/>
</dbReference>
<dbReference type="InterPro" id="IPR001763">
    <property type="entry name" value="Rhodanese-like_dom"/>
</dbReference>
<evidence type="ECO:0000256" key="14">
    <source>
        <dbReference type="ARBA" id="ARBA00063292"/>
    </source>
</evidence>
<dbReference type="GO" id="GO:0005634">
    <property type="term" value="C:nucleus"/>
    <property type="evidence" value="ECO:0007669"/>
    <property type="project" value="TreeGrafter"/>
</dbReference>
<comment type="catalytic activity">
    <reaction evidence="12">
        <text>O-phospho-L-tyrosyl-[protein] + H2O = L-tyrosyl-[protein] + phosphate</text>
        <dbReference type="Rhea" id="RHEA:10684"/>
        <dbReference type="Rhea" id="RHEA-COMP:10136"/>
        <dbReference type="Rhea" id="RHEA-COMP:20101"/>
        <dbReference type="ChEBI" id="CHEBI:15377"/>
        <dbReference type="ChEBI" id="CHEBI:43474"/>
        <dbReference type="ChEBI" id="CHEBI:46858"/>
        <dbReference type="ChEBI" id="CHEBI:61978"/>
        <dbReference type="EC" id="3.1.3.48"/>
    </reaction>
    <physiologicalReaction direction="left-to-right" evidence="12">
        <dbReference type="Rhea" id="RHEA:10685"/>
    </physiologicalReaction>
</comment>
<keyword evidence="11 15" id="KW-0131">Cell cycle</keyword>
<evidence type="ECO:0000256" key="1">
    <source>
        <dbReference type="ARBA" id="ARBA00004300"/>
    </source>
</evidence>
<keyword evidence="4" id="KW-0963">Cytoplasm</keyword>
<reference evidence="18 19" key="1">
    <citation type="submission" date="2020-02" db="EMBL/GenBank/DDBJ databases">
        <title>Bird 10,000 Genomes (B10K) Project - Family phase.</title>
        <authorList>
            <person name="Zhang G."/>
        </authorList>
    </citation>
    <scope>NUCLEOTIDE SEQUENCE [LARGE SCALE GENOMIC DNA]</scope>
    <source>
        <strain evidence="18">B10K-DU-001-40</strain>
        <tissue evidence="18">Muscle</tissue>
    </source>
</reference>
<dbReference type="PROSITE" id="PS50206">
    <property type="entry name" value="RHODANESE_3"/>
    <property type="match status" value="1"/>
</dbReference>
<evidence type="ECO:0000256" key="3">
    <source>
        <dbReference type="ARBA" id="ARBA00011065"/>
    </source>
</evidence>
<feature type="domain" description="Rhodanese" evidence="17">
    <location>
        <begin position="119"/>
        <end position="226"/>
    </location>
</feature>
<comment type="subcellular location">
    <subcellularLocation>
        <location evidence="1">Cytoplasm</location>
        <location evidence="1">Cytoskeleton</location>
        <location evidence="1">Microtubule organizing center</location>
        <location evidence="1">Centrosome</location>
    </subcellularLocation>
    <subcellularLocation>
        <location evidence="2">Cytoplasm</location>
        <location evidence="2">Cytoskeleton</location>
        <location evidence="2">Spindle pole</location>
    </subcellularLocation>
</comment>
<dbReference type="AlphaFoldDB" id="A0A7L4H6H9"/>
<dbReference type="GO" id="GO:0010971">
    <property type="term" value="P:positive regulation of G2/M transition of mitotic cell cycle"/>
    <property type="evidence" value="ECO:0007669"/>
    <property type="project" value="TreeGrafter"/>
</dbReference>
<dbReference type="GO" id="GO:0000922">
    <property type="term" value="C:spindle pole"/>
    <property type="evidence" value="ECO:0007669"/>
    <property type="project" value="UniProtKB-SubCell"/>
</dbReference>
<keyword evidence="10" id="KW-0206">Cytoskeleton</keyword>
<evidence type="ECO:0000256" key="2">
    <source>
        <dbReference type="ARBA" id="ARBA00004647"/>
    </source>
</evidence>
<gene>
    <name evidence="18" type="primary">Cdc25b</name>
    <name evidence="18" type="ORF">PODSTR_R07098</name>
</gene>
<dbReference type="Pfam" id="PF00581">
    <property type="entry name" value="Rhodanese"/>
    <property type="match status" value="1"/>
</dbReference>
<organism evidence="18 19">
    <name type="scientific">Podargus strigoides</name>
    <name type="common">Tawny frogmouth</name>
    <name type="synonym">Caprimulgus strigoides</name>
    <dbReference type="NCBI Taxonomy" id="8905"/>
    <lineage>
        <taxon>Eukaryota</taxon>
        <taxon>Metazoa</taxon>
        <taxon>Chordata</taxon>
        <taxon>Craniata</taxon>
        <taxon>Vertebrata</taxon>
        <taxon>Euteleostomi</taxon>
        <taxon>Archelosauria</taxon>
        <taxon>Archosauria</taxon>
        <taxon>Dinosauria</taxon>
        <taxon>Saurischia</taxon>
        <taxon>Theropoda</taxon>
        <taxon>Coelurosauria</taxon>
        <taxon>Aves</taxon>
        <taxon>Neognathae</taxon>
        <taxon>Neoaves</taxon>
        <taxon>Strisores</taxon>
        <taxon>Caprimulgiformes</taxon>
        <taxon>Podargidae</taxon>
        <taxon>Podargus</taxon>
    </lineage>
</organism>
<evidence type="ECO:0000256" key="10">
    <source>
        <dbReference type="ARBA" id="ARBA00023212"/>
    </source>
</evidence>
<evidence type="ECO:0000256" key="16">
    <source>
        <dbReference type="SAM" id="MobiDB-lite"/>
    </source>
</evidence>
<dbReference type="FunFam" id="3.40.250.10:FF:000006">
    <property type="entry name" value="M-phase inducer phosphatase 2"/>
    <property type="match status" value="1"/>
</dbReference>
<name>A0A7L4H6H9_PODST</name>
<dbReference type="SUPFAM" id="SSF52821">
    <property type="entry name" value="Rhodanese/Cell cycle control phosphatase"/>
    <property type="match status" value="1"/>
</dbReference>
<dbReference type="EMBL" id="VZTK01024586">
    <property type="protein sequence ID" value="NXX20854.1"/>
    <property type="molecule type" value="Genomic_DNA"/>
</dbReference>
<evidence type="ECO:0000313" key="19">
    <source>
        <dbReference type="Proteomes" id="UP000584326"/>
    </source>
</evidence>
<dbReference type="GO" id="GO:0005737">
    <property type="term" value="C:cytoplasm"/>
    <property type="evidence" value="ECO:0007669"/>
    <property type="project" value="UniProtKB-ARBA"/>
</dbReference>
<dbReference type="InterPro" id="IPR000751">
    <property type="entry name" value="MPI_Phosphatase"/>
</dbReference>
<evidence type="ECO:0000256" key="6">
    <source>
        <dbReference type="ARBA" id="ARBA00022618"/>
    </source>
</evidence>
<keyword evidence="8 15" id="KW-0378">Hydrolase</keyword>
<keyword evidence="5" id="KW-0597">Phosphoprotein</keyword>
<dbReference type="PANTHER" id="PTHR10828:SF48">
    <property type="entry name" value="M-PHASE INDUCER PHOSPHATASE 2"/>
    <property type="match status" value="1"/>
</dbReference>
<dbReference type="EC" id="3.1.3.48" evidence="15"/>
<protein>
    <recommendedName>
        <fullName evidence="15">M-phase inducer phosphatase</fullName>
        <ecNumber evidence="15">3.1.3.48</ecNumber>
    </recommendedName>
</protein>
<dbReference type="Pfam" id="PF06617">
    <property type="entry name" value="M-inducer_phosp"/>
    <property type="match status" value="1"/>
</dbReference>
<dbReference type="Proteomes" id="UP000584326">
    <property type="component" value="Unassembled WGS sequence"/>
</dbReference>